<protein>
    <submittedName>
        <fullName evidence="1">Uncharacterized protein</fullName>
    </submittedName>
</protein>
<reference evidence="1" key="1">
    <citation type="journal article" date="2020" name="Nature">
        <title>Giant virus diversity and host interactions through global metagenomics.</title>
        <authorList>
            <person name="Schulz F."/>
            <person name="Roux S."/>
            <person name="Paez-Espino D."/>
            <person name="Jungbluth S."/>
            <person name="Walsh D.A."/>
            <person name="Denef V.J."/>
            <person name="McMahon K.D."/>
            <person name="Konstantinidis K.T."/>
            <person name="Eloe-Fadrosh E.A."/>
            <person name="Kyrpides N.C."/>
            <person name="Woyke T."/>
        </authorList>
    </citation>
    <scope>NUCLEOTIDE SEQUENCE</scope>
    <source>
        <strain evidence="1">GVMAG-M-3300023174-5</strain>
    </source>
</reference>
<dbReference type="AlphaFoldDB" id="A0A6C0DTU6"/>
<name>A0A6C0DTU6_9ZZZZ</name>
<proteinExistence type="predicted"/>
<sequence length="186" mass="22862">MIVEEDKLDKLDKLDDSWIQDFDKVDKPYQDFYKENVYYVNINIFYVNKENEIDKITNEIFLMKNHNVISREEIIDIIKRNSCYNKNLYSLLSILKYNITVNPEEVTYFLDIKDYDFIDRYRQFLTILQHIDTIVFEPTISMFQDLNNLIIIFYEKNEKYKNNYTKKIYFKRNKISKKYNNTVRNL</sequence>
<accession>A0A6C0DTU6</accession>
<organism evidence="1">
    <name type="scientific">viral metagenome</name>
    <dbReference type="NCBI Taxonomy" id="1070528"/>
    <lineage>
        <taxon>unclassified sequences</taxon>
        <taxon>metagenomes</taxon>
        <taxon>organismal metagenomes</taxon>
    </lineage>
</organism>
<evidence type="ECO:0000313" key="1">
    <source>
        <dbReference type="EMBL" id="QHT19942.1"/>
    </source>
</evidence>
<dbReference type="EMBL" id="MN739671">
    <property type="protein sequence ID" value="QHT19942.1"/>
    <property type="molecule type" value="Genomic_DNA"/>
</dbReference>